<evidence type="ECO:0000313" key="4">
    <source>
        <dbReference type="EMBL" id="KGD66180.1"/>
    </source>
</evidence>
<feature type="region of interest" description="Disordered" evidence="1">
    <location>
        <begin position="130"/>
        <end position="154"/>
    </location>
</feature>
<dbReference type="Pfam" id="PF13464">
    <property type="entry name" value="RodZ_C"/>
    <property type="match status" value="1"/>
</dbReference>
<organism evidence="4 5">
    <name type="scientific">Alcanivorax nanhaiticus</name>
    <dbReference type="NCBI Taxonomy" id="1177154"/>
    <lineage>
        <taxon>Bacteria</taxon>
        <taxon>Pseudomonadati</taxon>
        <taxon>Pseudomonadota</taxon>
        <taxon>Gammaproteobacteria</taxon>
        <taxon>Oceanospirillales</taxon>
        <taxon>Alcanivoracaceae</taxon>
        <taxon>Alcanivorax</taxon>
    </lineage>
</organism>
<dbReference type="PROSITE" id="PS50943">
    <property type="entry name" value="HTH_CROC1"/>
    <property type="match status" value="1"/>
</dbReference>
<reference evidence="4 5" key="1">
    <citation type="submission" date="2012-09" db="EMBL/GenBank/DDBJ databases">
        <title>Genome Sequence of alkane-degrading Bacterium Alcanivorax sp. 19-m-6.</title>
        <authorList>
            <person name="Lai Q."/>
            <person name="Shao Z."/>
        </authorList>
    </citation>
    <scope>NUCLEOTIDE SEQUENCE [LARGE SCALE GENOMIC DNA]</scope>
    <source>
        <strain evidence="4 5">19-m-6</strain>
    </source>
</reference>
<dbReference type="InterPro" id="IPR010982">
    <property type="entry name" value="Lambda_DNA-bd_dom_sf"/>
</dbReference>
<feature type="compositionally biased region" description="Acidic residues" evidence="1">
    <location>
        <begin position="140"/>
        <end position="154"/>
    </location>
</feature>
<dbReference type="SMART" id="SM00530">
    <property type="entry name" value="HTH_XRE"/>
    <property type="match status" value="1"/>
</dbReference>
<keyword evidence="2" id="KW-0472">Membrane</keyword>
<dbReference type="PANTHER" id="PTHR34475:SF1">
    <property type="entry name" value="CYTOSKELETON PROTEIN RODZ"/>
    <property type="match status" value="1"/>
</dbReference>
<feature type="transmembrane region" description="Helical" evidence="2">
    <location>
        <begin position="106"/>
        <end position="124"/>
    </location>
</feature>
<dbReference type="InterPro" id="IPR050400">
    <property type="entry name" value="Bact_Cytoskel_RodZ"/>
</dbReference>
<dbReference type="PANTHER" id="PTHR34475">
    <property type="match status" value="1"/>
</dbReference>
<gene>
    <name evidence="4" type="ORF">Y5S_00652</name>
</gene>
<dbReference type="CDD" id="cd00093">
    <property type="entry name" value="HTH_XRE"/>
    <property type="match status" value="1"/>
</dbReference>
<evidence type="ECO:0000313" key="5">
    <source>
        <dbReference type="Proteomes" id="UP000029444"/>
    </source>
</evidence>
<dbReference type="Proteomes" id="UP000029444">
    <property type="component" value="Unassembled WGS sequence"/>
</dbReference>
<dbReference type="Pfam" id="PF13413">
    <property type="entry name" value="HTH_25"/>
    <property type="match status" value="1"/>
</dbReference>
<dbReference type="InterPro" id="IPR001387">
    <property type="entry name" value="Cro/C1-type_HTH"/>
</dbReference>
<dbReference type="RefSeq" id="WP_035230375.1">
    <property type="nucleotide sequence ID" value="NZ_ARXV01000002.1"/>
</dbReference>
<evidence type="ECO:0000259" key="3">
    <source>
        <dbReference type="PROSITE" id="PS50943"/>
    </source>
</evidence>
<dbReference type="PATRIC" id="fig|1177154.3.peg.658"/>
<keyword evidence="5" id="KW-1185">Reference proteome</keyword>
<feature type="domain" description="HTH cro/C1-type" evidence="3">
    <location>
        <begin position="14"/>
        <end position="73"/>
    </location>
</feature>
<comment type="caution">
    <text evidence="4">The sequence shown here is derived from an EMBL/GenBank/DDBJ whole genome shotgun (WGS) entry which is preliminary data.</text>
</comment>
<dbReference type="SUPFAM" id="SSF47413">
    <property type="entry name" value="lambda repressor-like DNA-binding domains"/>
    <property type="match status" value="1"/>
</dbReference>
<proteinExistence type="predicted"/>
<dbReference type="Gene3D" id="1.10.260.40">
    <property type="entry name" value="lambda repressor-like DNA-binding domains"/>
    <property type="match status" value="1"/>
</dbReference>
<protein>
    <recommendedName>
        <fullName evidence="3">HTH cro/C1-type domain-containing protein</fullName>
    </recommendedName>
</protein>
<dbReference type="GO" id="GO:0003677">
    <property type="term" value="F:DNA binding"/>
    <property type="evidence" value="ECO:0007669"/>
    <property type="project" value="InterPro"/>
</dbReference>
<dbReference type="EMBL" id="ARXV01000002">
    <property type="protein sequence ID" value="KGD66180.1"/>
    <property type="molecule type" value="Genomic_DNA"/>
</dbReference>
<dbReference type="AlphaFoldDB" id="A0A095UUI0"/>
<dbReference type="OrthoDB" id="9790252at2"/>
<evidence type="ECO:0000256" key="1">
    <source>
        <dbReference type="SAM" id="MobiDB-lite"/>
    </source>
</evidence>
<dbReference type="eggNOG" id="COG1426">
    <property type="taxonomic scope" value="Bacteria"/>
</dbReference>
<accession>A0A095UUI0</accession>
<keyword evidence="2" id="KW-1133">Transmembrane helix</keyword>
<sequence>MSDKMVVLPGERCRKAREAMGWTTAEAAKRMHLSQTYLLALEADDYERLPEATFVKGYLKNYARLLGLPADEVANTFQQMVNEDAFDKPLELPSLPRKPALLGRPLVWVSLLVLIGVLAVIFWPQGSSETGSDTLAPVEEMAEEPEQSEDIEQPVESEVGEAEPFESAMADVDAEPSAEIDAGQEVADVTDETVAEEPAVDPDMLASNGLDRLVLDLSADCWMEIRDANGRVLRQGVKPAGALMRVDGKAPFSLKIGNAAAISELFLNGEVVTLPTDSPGSVVNLTLP</sequence>
<keyword evidence="2" id="KW-0812">Transmembrane</keyword>
<dbReference type="STRING" id="1177154.Y5S_00652"/>
<dbReference type="InterPro" id="IPR025194">
    <property type="entry name" value="RodZ-like_C"/>
</dbReference>
<name>A0A095UUI0_9GAMM</name>
<evidence type="ECO:0000256" key="2">
    <source>
        <dbReference type="SAM" id="Phobius"/>
    </source>
</evidence>